<accession>A0A552UGF5</accession>
<comment type="caution">
    <text evidence="2">The sequence shown here is derived from an EMBL/GenBank/DDBJ whole genome shotgun (WGS) entry which is preliminary data.</text>
</comment>
<feature type="transmembrane region" description="Helical" evidence="1">
    <location>
        <begin position="21"/>
        <end position="39"/>
    </location>
</feature>
<dbReference type="RefSeq" id="WP_143554845.1">
    <property type="nucleotide sequence ID" value="NZ_VJWA01000001.1"/>
</dbReference>
<keyword evidence="1" id="KW-0472">Membrane</keyword>
<dbReference type="AlphaFoldDB" id="A0A552UGF5"/>
<gene>
    <name evidence="2" type="ORF">FMM06_03710</name>
</gene>
<dbReference type="Proteomes" id="UP000317894">
    <property type="component" value="Unassembled WGS sequence"/>
</dbReference>
<dbReference type="OrthoDB" id="7391705at2"/>
<evidence type="ECO:0000313" key="2">
    <source>
        <dbReference type="EMBL" id="TRW17300.1"/>
    </source>
</evidence>
<sequence>MPDEAPRARSVHWRWFRRLMAWMLLFSLAMVALAIWWMHAQGVELKLHFMIAMGLGIALSLMLGAGLMGLVFVSSRAGIDDGVTDLSPGESGGEREPPAR</sequence>
<proteinExistence type="predicted"/>
<name>A0A552UGF5_9SPHN</name>
<keyword evidence="3" id="KW-1185">Reference proteome</keyword>
<dbReference type="EMBL" id="VJWA01000001">
    <property type="protein sequence ID" value="TRW17300.1"/>
    <property type="molecule type" value="Genomic_DNA"/>
</dbReference>
<keyword evidence="1" id="KW-0812">Transmembrane</keyword>
<reference evidence="2 3" key="1">
    <citation type="submission" date="2019-07" db="EMBL/GenBank/DDBJ databases">
        <title>Novel species isolated from glacier.</title>
        <authorList>
            <person name="Liu Q."/>
            <person name="Xin Y.-H."/>
        </authorList>
    </citation>
    <scope>NUCLEOTIDE SEQUENCE [LARGE SCALE GENOMIC DNA]</scope>
    <source>
        <strain evidence="2 3">LB1R16</strain>
    </source>
</reference>
<keyword evidence="1" id="KW-1133">Transmembrane helix</keyword>
<evidence type="ECO:0000256" key="1">
    <source>
        <dbReference type="SAM" id="Phobius"/>
    </source>
</evidence>
<protein>
    <submittedName>
        <fullName evidence="2">Uncharacterized protein</fullName>
    </submittedName>
</protein>
<organism evidence="2 3">
    <name type="scientific">Glacieibacterium frigidum</name>
    <dbReference type="NCBI Taxonomy" id="2593303"/>
    <lineage>
        <taxon>Bacteria</taxon>
        <taxon>Pseudomonadati</taxon>
        <taxon>Pseudomonadota</taxon>
        <taxon>Alphaproteobacteria</taxon>
        <taxon>Sphingomonadales</taxon>
        <taxon>Sphingosinicellaceae</taxon>
        <taxon>Glacieibacterium</taxon>
    </lineage>
</organism>
<feature type="transmembrane region" description="Helical" evidence="1">
    <location>
        <begin position="51"/>
        <end position="73"/>
    </location>
</feature>
<evidence type="ECO:0000313" key="3">
    <source>
        <dbReference type="Proteomes" id="UP000317894"/>
    </source>
</evidence>